<evidence type="ECO:0000313" key="4">
    <source>
        <dbReference type="Proteomes" id="UP000431451"/>
    </source>
</evidence>
<dbReference type="EMBL" id="UWJD01000002">
    <property type="protein sequence ID" value="VCT85561.1"/>
    <property type="molecule type" value="Genomic_DNA"/>
</dbReference>
<accession>A0A650MS14</accession>
<evidence type="ECO:0000313" key="2">
    <source>
        <dbReference type="EMBL" id="CAI3558137.1"/>
    </source>
</evidence>
<name>A0A650MS14_9CLOT</name>
<dbReference type="EMBL" id="CAKJVE010000004">
    <property type="protein sequence ID" value="CAG9705317.1"/>
    <property type="molecule type" value="Genomic_DNA"/>
</dbReference>
<dbReference type="Proteomes" id="UP000789738">
    <property type="component" value="Unassembled WGS sequence"/>
</dbReference>
<reference evidence="1" key="2">
    <citation type="submission" date="2021-10" db="EMBL/GenBank/DDBJ databases">
        <authorList>
            <person name="Mesa V."/>
        </authorList>
    </citation>
    <scope>NUCLEOTIDE SEQUENCE</scope>
    <source>
        <strain evidence="1">CC3_PB</strain>
    </source>
</reference>
<proteinExistence type="predicted"/>
<evidence type="ECO:0000313" key="1">
    <source>
        <dbReference type="EMBL" id="CAG9705317.1"/>
    </source>
</evidence>
<gene>
    <name evidence="2" type="ORF">CNEO2_10035</name>
    <name evidence="1" type="ORF">CNEO_41768</name>
    <name evidence="3" type="ORF">CNEONATNEC25_03164</name>
</gene>
<reference evidence="2" key="3">
    <citation type="submission" date="2022-10" db="EMBL/GenBank/DDBJ databases">
        <authorList>
            <person name="Aires J."/>
            <person name="Mesa V."/>
        </authorList>
    </citation>
    <scope>NUCLEOTIDE SEQUENCE</scope>
    <source>
        <strain evidence="2">Clostridium neonatale JD116</strain>
    </source>
</reference>
<sequence length="53" mass="6062">MGIGIGLILGVILMFNYHYKNSLSDYEIEQRARELGMVYENEVKAIIKGVDEK</sequence>
<dbReference type="AlphaFoldDB" id="A0A650MS14"/>
<evidence type="ECO:0000313" key="3">
    <source>
        <dbReference type="EMBL" id="VCT85561.1"/>
    </source>
</evidence>
<reference evidence="3 4" key="1">
    <citation type="submission" date="2018-06" db="EMBL/GenBank/DDBJ databases">
        <authorList>
            <consortium name="IHU Genomes"/>
        </authorList>
    </citation>
    <scope>NUCLEOTIDE SEQUENCE [LARGE SCALE GENOMIC DNA]</scope>
    <source>
        <strain evidence="3 4">NEC25</strain>
    </source>
</reference>
<dbReference type="EMBL" id="CAMTCP010000111">
    <property type="protein sequence ID" value="CAI3558137.1"/>
    <property type="molecule type" value="Genomic_DNA"/>
</dbReference>
<dbReference type="Proteomes" id="UP001189143">
    <property type="component" value="Unassembled WGS sequence"/>
</dbReference>
<dbReference type="RefSeq" id="WP_172437917.1">
    <property type="nucleotide sequence ID" value="NZ_CAKJVE010000004.1"/>
</dbReference>
<organism evidence="3 4">
    <name type="scientific">Clostridium neonatale</name>
    <dbReference type="NCBI Taxonomy" id="137838"/>
    <lineage>
        <taxon>Bacteria</taxon>
        <taxon>Bacillati</taxon>
        <taxon>Bacillota</taxon>
        <taxon>Clostridia</taxon>
        <taxon>Eubacteriales</taxon>
        <taxon>Clostridiaceae</taxon>
        <taxon>Clostridium</taxon>
    </lineage>
</organism>
<protein>
    <submittedName>
        <fullName evidence="3">Uncharacterized protein</fullName>
    </submittedName>
</protein>
<dbReference type="Proteomes" id="UP000431451">
    <property type="component" value="Unassembled WGS sequence"/>
</dbReference>